<accession>A0ABD5VA27</accession>
<dbReference type="SUPFAM" id="SSF56524">
    <property type="entry name" value="Oxidoreductase molybdopterin-binding domain"/>
    <property type="match status" value="1"/>
</dbReference>
<organism evidence="3 4">
    <name type="scientific">Halorubellus litoreus</name>
    <dbReference type="NCBI Taxonomy" id="755308"/>
    <lineage>
        <taxon>Archaea</taxon>
        <taxon>Methanobacteriati</taxon>
        <taxon>Methanobacteriota</taxon>
        <taxon>Stenosarchaea group</taxon>
        <taxon>Halobacteria</taxon>
        <taxon>Halobacteriales</taxon>
        <taxon>Halorubellaceae</taxon>
        <taxon>Halorubellus</taxon>
    </lineage>
</organism>
<gene>
    <name evidence="3" type="ORF">ACFQGB_05340</name>
</gene>
<feature type="transmembrane region" description="Helical" evidence="1">
    <location>
        <begin position="50"/>
        <end position="71"/>
    </location>
</feature>
<keyword evidence="1" id="KW-0472">Membrane</keyword>
<keyword evidence="4" id="KW-1185">Reference proteome</keyword>
<evidence type="ECO:0000313" key="3">
    <source>
        <dbReference type="EMBL" id="MFC6952279.1"/>
    </source>
</evidence>
<comment type="caution">
    <text evidence="3">The sequence shown here is derived from an EMBL/GenBank/DDBJ whole genome shotgun (WGS) entry which is preliminary data.</text>
</comment>
<keyword evidence="1" id="KW-0812">Transmembrane</keyword>
<name>A0ABD5VA27_9EURY</name>
<feature type="transmembrane region" description="Helical" evidence="1">
    <location>
        <begin position="21"/>
        <end position="44"/>
    </location>
</feature>
<evidence type="ECO:0000313" key="4">
    <source>
        <dbReference type="Proteomes" id="UP001596395"/>
    </source>
</evidence>
<feature type="transmembrane region" description="Helical" evidence="1">
    <location>
        <begin position="119"/>
        <end position="141"/>
    </location>
</feature>
<reference evidence="3 4" key="1">
    <citation type="journal article" date="2019" name="Int. J. Syst. Evol. Microbiol.">
        <title>The Global Catalogue of Microorganisms (GCM) 10K type strain sequencing project: providing services to taxonomists for standard genome sequencing and annotation.</title>
        <authorList>
            <consortium name="The Broad Institute Genomics Platform"/>
            <consortium name="The Broad Institute Genome Sequencing Center for Infectious Disease"/>
            <person name="Wu L."/>
            <person name="Ma J."/>
        </authorList>
    </citation>
    <scope>NUCLEOTIDE SEQUENCE [LARGE SCALE GENOMIC DNA]</scope>
    <source>
        <strain evidence="3 4">GX26</strain>
    </source>
</reference>
<dbReference type="AlphaFoldDB" id="A0ABD5VA27"/>
<proteinExistence type="predicted"/>
<dbReference type="EMBL" id="JBHSXN010000001">
    <property type="protein sequence ID" value="MFC6952279.1"/>
    <property type="molecule type" value="Genomic_DNA"/>
</dbReference>
<feature type="domain" description="Oxidoreductase molybdopterin-binding" evidence="2">
    <location>
        <begin position="207"/>
        <end position="348"/>
    </location>
</feature>
<protein>
    <submittedName>
        <fullName evidence="3">Molybdopterin-dependent oxidoreductase</fullName>
    </submittedName>
</protein>
<dbReference type="Gene3D" id="3.90.420.10">
    <property type="entry name" value="Oxidoreductase, molybdopterin-binding domain"/>
    <property type="match status" value="1"/>
</dbReference>
<evidence type="ECO:0000256" key="1">
    <source>
        <dbReference type="SAM" id="Phobius"/>
    </source>
</evidence>
<dbReference type="RefSeq" id="WP_336349268.1">
    <property type="nucleotide sequence ID" value="NZ_JAZAQL010000001.1"/>
</dbReference>
<feature type="transmembrane region" description="Helical" evidence="1">
    <location>
        <begin position="153"/>
        <end position="171"/>
    </location>
</feature>
<keyword evidence="1" id="KW-1133">Transmembrane helix</keyword>
<feature type="transmembrane region" description="Helical" evidence="1">
    <location>
        <begin position="83"/>
        <end position="107"/>
    </location>
</feature>
<dbReference type="Pfam" id="PF00174">
    <property type="entry name" value="Oxidored_molyb"/>
    <property type="match status" value="1"/>
</dbReference>
<dbReference type="Proteomes" id="UP001596395">
    <property type="component" value="Unassembled WGS sequence"/>
</dbReference>
<evidence type="ECO:0000259" key="2">
    <source>
        <dbReference type="Pfam" id="PF00174"/>
    </source>
</evidence>
<sequence>MHVESLRASVSRLSTWLPSRLVDAVLLAGVVVAAITGFASILAGTESDAWVFWLHGVAGVVLVGALAAKLARVRHRLSGSWNWTVRISVALTVVAVLALATGLAWTLGVVEQVGPFTGLVLHAYVGIALVPIFLVHLYSRFRTPTRQDASRRNALKLSATLVAGAVAWRLTRILGPTRRFTGSTERGSDDGNRFPVTSWVADDPDPIDGSAWTLSVTGRVDSPLALDEPATLGEKEIRASEQRALLDCTSGWYSEHDWQGVRVGDLLDAADADPDADWVRFTSVTGYRWSLPREEAERALLATHVDDDRLSHGHGYPLRLVAPGRRGFQWVKWIESVEVRDRADPAQWVVTLVSGFD</sequence>
<dbReference type="InterPro" id="IPR036374">
    <property type="entry name" value="OxRdtase_Mopterin-bd_sf"/>
</dbReference>
<dbReference type="InterPro" id="IPR000572">
    <property type="entry name" value="OxRdtase_Mopterin-bd_dom"/>
</dbReference>
<dbReference type="PANTHER" id="PTHR43032">
    <property type="entry name" value="PROTEIN-METHIONINE-SULFOXIDE REDUCTASE"/>
    <property type="match status" value="1"/>
</dbReference>